<dbReference type="Pfam" id="PF19890">
    <property type="entry name" value="DUF6363"/>
    <property type="match status" value="1"/>
</dbReference>
<dbReference type="EMBL" id="WSSB01000001">
    <property type="protein sequence ID" value="MXR35774.1"/>
    <property type="molecule type" value="Genomic_DNA"/>
</dbReference>
<feature type="active site" description="Proton acceptor" evidence="4">
    <location>
        <position position="179"/>
    </location>
</feature>
<dbReference type="Gene3D" id="3.40.1090.10">
    <property type="entry name" value="Cytosolic phospholipase A2 catalytic domain"/>
    <property type="match status" value="2"/>
</dbReference>
<evidence type="ECO:0000256" key="3">
    <source>
        <dbReference type="ARBA" id="ARBA00023098"/>
    </source>
</evidence>
<dbReference type="GO" id="GO:0016042">
    <property type="term" value="P:lipid catabolic process"/>
    <property type="evidence" value="ECO:0007669"/>
    <property type="project" value="UniProtKB-UniRule"/>
</dbReference>
<dbReference type="Pfam" id="PF01734">
    <property type="entry name" value="Patatin"/>
    <property type="match status" value="1"/>
</dbReference>
<dbReference type="InterPro" id="IPR050301">
    <property type="entry name" value="NTE"/>
</dbReference>
<dbReference type="InterPro" id="IPR045943">
    <property type="entry name" value="DUF6363"/>
</dbReference>
<proteinExistence type="predicted"/>
<protein>
    <submittedName>
        <fullName evidence="6">Patatin family protein</fullName>
    </submittedName>
</protein>
<accession>A0A845BKG6</accession>
<evidence type="ECO:0000256" key="4">
    <source>
        <dbReference type="PROSITE-ProRule" id="PRU01161"/>
    </source>
</evidence>
<keyword evidence="3 4" id="KW-0443">Lipid metabolism</keyword>
<feature type="short sequence motif" description="DGA/G" evidence="4">
    <location>
        <begin position="179"/>
        <end position="181"/>
    </location>
</feature>
<dbReference type="InterPro" id="IPR016035">
    <property type="entry name" value="Acyl_Trfase/lysoPLipase"/>
</dbReference>
<gene>
    <name evidence="6" type="ORF">GQF02_02125</name>
</gene>
<keyword evidence="7" id="KW-1185">Reference proteome</keyword>
<evidence type="ECO:0000256" key="1">
    <source>
        <dbReference type="ARBA" id="ARBA00022801"/>
    </source>
</evidence>
<evidence type="ECO:0000259" key="5">
    <source>
        <dbReference type="PROSITE" id="PS51635"/>
    </source>
</evidence>
<reference evidence="6 7" key="1">
    <citation type="submission" date="2019-12" db="EMBL/GenBank/DDBJ databases">
        <title>Neisseriaceae gen. nov. sp. Genome sequencing and assembly.</title>
        <authorList>
            <person name="Liu Z."/>
            <person name="Li A."/>
        </authorList>
    </citation>
    <scope>NUCLEOTIDE SEQUENCE [LARGE SCALE GENOMIC DNA]</scope>
    <source>
        <strain evidence="6 7">B2N2-7</strain>
    </source>
</reference>
<dbReference type="RefSeq" id="WP_160794475.1">
    <property type="nucleotide sequence ID" value="NZ_WSSB01000001.1"/>
</dbReference>
<evidence type="ECO:0000313" key="7">
    <source>
        <dbReference type="Proteomes" id="UP000467214"/>
    </source>
</evidence>
<evidence type="ECO:0000313" key="6">
    <source>
        <dbReference type="EMBL" id="MXR35774.1"/>
    </source>
</evidence>
<sequence>MTYSIHLSGVQEVAPWLEFRQMALVCEGGGQRGIFTAGVLDAFLAEGFFPFQLMIGTSAGAQNLSAYASGQLGYSRHVISRYSTRKEFYNPLRFMRGGHLIDLDWFMDVTMRECPLDLARAALRLAGREFYMCASRSDTLDTAYLQFEHHGWLASLKASSAIPVLYRGGVNLGGVCYWDGGVSDALPVKAAHDLGCDLIVVVRTLPAGHVESPPRPVVNLPQGSRLRAAAEVVNRHKVAYREAQAFIDSPPKGVKVLELAPSQALKSRALGSSAAALEQDYANGRACGRQFMARFAWRLRPRAGSSLMISA</sequence>
<dbReference type="PANTHER" id="PTHR14226:SF25">
    <property type="entry name" value="PHOSPHOESTERASE"/>
    <property type="match status" value="1"/>
</dbReference>
<organism evidence="6 7">
    <name type="scientific">Craterilacuibacter sinensis</name>
    <dbReference type="NCBI Taxonomy" id="2686017"/>
    <lineage>
        <taxon>Bacteria</taxon>
        <taxon>Pseudomonadati</taxon>
        <taxon>Pseudomonadota</taxon>
        <taxon>Betaproteobacteria</taxon>
        <taxon>Neisseriales</taxon>
        <taxon>Neisseriaceae</taxon>
        <taxon>Craterilacuibacter</taxon>
    </lineage>
</organism>
<dbReference type="InterPro" id="IPR037483">
    <property type="entry name" value="YjjU-like"/>
</dbReference>
<keyword evidence="1 4" id="KW-0378">Hydrolase</keyword>
<dbReference type="CDD" id="cd07208">
    <property type="entry name" value="Pat_hypo_Ecoli_yjju_like"/>
    <property type="match status" value="1"/>
</dbReference>
<comment type="caution">
    <text evidence="6">The sequence shown here is derived from an EMBL/GenBank/DDBJ whole genome shotgun (WGS) entry which is preliminary data.</text>
</comment>
<dbReference type="PROSITE" id="PS51635">
    <property type="entry name" value="PNPLA"/>
    <property type="match status" value="1"/>
</dbReference>
<dbReference type="PANTHER" id="PTHR14226">
    <property type="entry name" value="NEUROPATHY TARGET ESTERASE/SWISS CHEESE D.MELANOGASTER"/>
    <property type="match status" value="1"/>
</dbReference>
<dbReference type="SUPFAM" id="SSF52151">
    <property type="entry name" value="FabD/lysophospholipase-like"/>
    <property type="match status" value="1"/>
</dbReference>
<keyword evidence="2 4" id="KW-0442">Lipid degradation</keyword>
<feature type="short sequence motif" description="GXGXXG" evidence="4">
    <location>
        <begin position="28"/>
        <end position="33"/>
    </location>
</feature>
<dbReference type="AlphaFoldDB" id="A0A845BKG6"/>
<evidence type="ECO:0000256" key="2">
    <source>
        <dbReference type="ARBA" id="ARBA00022963"/>
    </source>
</evidence>
<feature type="domain" description="PNPLA" evidence="5">
    <location>
        <begin position="24"/>
        <end position="192"/>
    </location>
</feature>
<dbReference type="Proteomes" id="UP000467214">
    <property type="component" value="Unassembled WGS sequence"/>
</dbReference>
<name>A0A845BKG6_9NEIS</name>
<dbReference type="GO" id="GO:0016787">
    <property type="term" value="F:hydrolase activity"/>
    <property type="evidence" value="ECO:0007669"/>
    <property type="project" value="UniProtKB-UniRule"/>
</dbReference>
<feature type="active site" description="Nucleophile" evidence="4">
    <location>
        <position position="58"/>
    </location>
</feature>
<dbReference type="InterPro" id="IPR002641">
    <property type="entry name" value="PNPLA_dom"/>
</dbReference>
<feature type="short sequence motif" description="GXSXG" evidence="4">
    <location>
        <begin position="56"/>
        <end position="60"/>
    </location>
</feature>